<evidence type="ECO:0000313" key="2">
    <source>
        <dbReference type="EMBL" id="KAK0049729.1"/>
    </source>
</evidence>
<feature type="non-terminal residue" evidence="2">
    <location>
        <position position="74"/>
    </location>
</feature>
<accession>A0AAD8F4H8</accession>
<keyword evidence="3" id="KW-1185">Reference proteome</keyword>
<organism evidence="2 3">
    <name type="scientific">Biomphalaria pfeifferi</name>
    <name type="common">Bloodfluke planorb</name>
    <name type="synonym">Freshwater snail</name>
    <dbReference type="NCBI Taxonomy" id="112525"/>
    <lineage>
        <taxon>Eukaryota</taxon>
        <taxon>Metazoa</taxon>
        <taxon>Spiralia</taxon>
        <taxon>Lophotrochozoa</taxon>
        <taxon>Mollusca</taxon>
        <taxon>Gastropoda</taxon>
        <taxon>Heterobranchia</taxon>
        <taxon>Euthyneura</taxon>
        <taxon>Panpulmonata</taxon>
        <taxon>Hygrophila</taxon>
        <taxon>Lymnaeoidea</taxon>
        <taxon>Planorbidae</taxon>
        <taxon>Biomphalaria</taxon>
    </lineage>
</organism>
<dbReference type="AlphaFoldDB" id="A0AAD8F4H8"/>
<feature type="region of interest" description="Disordered" evidence="1">
    <location>
        <begin position="1"/>
        <end position="74"/>
    </location>
</feature>
<evidence type="ECO:0000256" key="1">
    <source>
        <dbReference type="SAM" id="MobiDB-lite"/>
    </source>
</evidence>
<reference evidence="2" key="2">
    <citation type="submission" date="2023-04" db="EMBL/GenBank/DDBJ databases">
        <authorList>
            <person name="Bu L."/>
            <person name="Lu L."/>
            <person name="Laidemitt M.R."/>
            <person name="Zhang S.M."/>
            <person name="Mutuku M."/>
            <person name="Mkoji G."/>
            <person name="Steinauer M."/>
            <person name="Loker E.S."/>
        </authorList>
    </citation>
    <scope>NUCLEOTIDE SEQUENCE</scope>
    <source>
        <strain evidence="2">KasaAsao</strain>
        <tissue evidence="2">Whole Snail</tissue>
    </source>
</reference>
<proteinExistence type="predicted"/>
<feature type="compositionally biased region" description="Low complexity" evidence="1">
    <location>
        <begin position="38"/>
        <end position="53"/>
    </location>
</feature>
<protein>
    <submittedName>
        <fullName evidence="2">Uncharacterized protein</fullName>
    </submittedName>
</protein>
<comment type="caution">
    <text evidence="2">The sequence shown here is derived from an EMBL/GenBank/DDBJ whole genome shotgun (WGS) entry which is preliminary data.</text>
</comment>
<dbReference type="EMBL" id="JASAOG010000123">
    <property type="protein sequence ID" value="KAK0049729.1"/>
    <property type="molecule type" value="Genomic_DNA"/>
</dbReference>
<dbReference type="Proteomes" id="UP001233172">
    <property type="component" value="Unassembled WGS sequence"/>
</dbReference>
<sequence>MSSSAHVDNDKVDENRHHGQEDRPRADPSKVGGEGRDSPASYSSSSCGSSGRADGSKAKENGTVAHGFNSSRRM</sequence>
<evidence type="ECO:0000313" key="3">
    <source>
        <dbReference type="Proteomes" id="UP001233172"/>
    </source>
</evidence>
<feature type="compositionally biased region" description="Basic and acidic residues" evidence="1">
    <location>
        <begin position="7"/>
        <end position="37"/>
    </location>
</feature>
<gene>
    <name evidence="2" type="ORF">Bpfe_020914</name>
</gene>
<name>A0AAD8F4H8_BIOPF</name>
<reference evidence="2" key="1">
    <citation type="journal article" date="2023" name="PLoS Negl. Trop. Dis.">
        <title>A genome sequence for Biomphalaria pfeifferi, the major vector snail for the human-infecting parasite Schistosoma mansoni.</title>
        <authorList>
            <person name="Bu L."/>
            <person name="Lu L."/>
            <person name="Laidemitt M.R."/>
            <person name="Zhang S.M."/>
            <person name="Mutuku M."/>
            <person name="Mkoji G."/>
            <person name="Steinauer M."/>
            <person name="Loker E.S."/>
        </authorList>
    </citation>
    <scope>NUCLEOTIDE SEQUENCE</scope>
    <source>
        <strain evidence="2">KasaAsao</strain>
    </source>
</reference>